<feature type="compositionally biased region" description="Basic and acidic residues" evidence="1">
    <location>
        <begin position="432"/>
        <end position="454"/>
    </location>
</feature>
<sequence>MAKVESASGSLGISKEGIKRLKVSLVVLAQRLQGMGSRKGKKAALGSNISRKLGNSGGRGRKITKKSSPGQVLEYLRHAADAKQKLLSLSYLSRMAEKEQLTSNMDWGILTRFFELDKPYHEIKEISREPEEMAKYLHVPPQAVMTICWILIRAVKNDTEGRKMWGTSGLMERIAPYYLLLGFRNSGTYEDDQALAAIAGFLGSGLQRLSQNQTILLSQVSYEDLLYIWLTFKSRKSGATVVKEILMGMNSLHASLVQTAHLPGISRDLRLTTVNIFREGPSTAAEFLNLYKEKKAPKCRALVGSKPSGRLAPTVVGTIESGKERKEKTGRKDGKEENKEEKNRDLEKLERKRARRKRRKDRRKLAKMEHDKQKNQPNPPTPIPNTVTSSPVTPTPNSDAKASKPASPTAQNASETPGDRSEKSESLSNLGRDSKILKDPSKTRGDPSETHGDPSETSGDPSKTPEDASGAINGPSKPLGDSPETPRGPSETVKDVSETVRGPAEPLKDSRGPLETTGSSSKTGEDREARRAKRRAFLAGRHVTTLKCMITLYDETGHAFEARCGADEKRPDARLVVCKRNGRVFKSVSHWAAYHSKLRKKALRREAQQEHIRAKKAKALQAMERRRLQEVRDKEEEKSKHDLDRKDQSSQQKALLNRHQPKIEILKHHNSNTPRDLTRAAMANPFDSAAYVQRSTSPVDDMLPPTPPRGRRWRIKKSPSISSVGSSSVSEGSGRLTPPTPPMIAIPPPKLRGGLETKVKGDFVVVQGPIAKGESGNGLLAKIQELVEMHKAGFLTHEEFTVAKRKILNM</sequence>
<feature type="compositionally biased region" description="Low complexity" evidence="1">
    <location>
        <begin position="384"/>
        <end position="398"/>
    </location>
</feature>
<feature type="compositionally biased region" description="Low complexity" evidence="1">
    <location>
        <begin position="718"/>
        <end position="734"/>
    </location>
</feature>
<evidence type="ECO:0000313" key="2">
    <source>
        <dbReference type="EMBL" id="CAD8460082.1"/>
    </source>
</evidence>
<feature type="compositionally biased region" description="Pro residues" evidence="1">
    <location>
        <begin position="738"/>
        <end position="748"/>
    </location>
</feature>
<proteinExistence type="predicted"/>
<feature type="region of interest" description="Disordered" evidence="1">
    <location>
        <begin position="617"/>
        <end position="654"/>
    </location>
</feature>
<feature type="region of interest" description="Disordered" evidence="1">
    <location>
        <begin position="39"/>
        <end position="65"/>
    </location>
</feature>
<accession>A0A7S0DNN4</accession>
<dbReference type="AlphaFoldDB" id="A0A7S0DNN4"/>
<evidence type="ECO:0000256" key="1">
    <source>
        <dbReference type="SAM" id="MobiDB-lite"/>
    </source>
</evidence>
<feature type="compositionally biased region" description="Basic and acidic residues" evidence="1">
    <location>
        <begin position="623"/>
        <end position="648"/>
    </location>
</feature>
<name>A0A7S0DNN4_9EUKA</name>
<evidence type="ECO:0008006" key="3">
    <source>
        <dbReference type="Google" id="ProtNLM"/>
    </source>
</evidence>
<reference evidence="2" key="1">
    <citation type="submission" date="2021-01" db="EMBL/GenBank/DDBJ databases">
        <authorList>
            <person name="Corre E."/>
            <person name="Pelletier E."/>
            <person name="Niang G."/>
            <person name="Scheremetjew M."/>
            <person name="Finn R."/>
            <person name="Kale V."/>
            <person name="Holt S."/>
            <person name="Cochrane G."/>
            <person name="Meng A."/>
            <person name="Brown T."/>
            <person name="Cohen L."/>
        </authorList>
    </citation>
    <scope>NUCLEOTIDE SEQUENCE</scope>
    <source>
        <strain evidence="2">CCMP2058</strain>
    </source>
</reference>
<protein>
    <recommendedName>
        <fullName evidence="3">SHOCT domain-containing protein</fullName>
    </recommendedName>
</protein>
<feature type="compositionally biased region" description="Basic and acidic residues" evidence="1">
    <location>
        <begin position="321"/>
        <end position="350"/>
    </location>
</feature>
<feature type="region of interest" description="Disordered" evidence="1">
    <location>
        <begin position="302"/>
        <end position="532"/>
    </location>
</feature>
<dbReference type="EMBL" id="HBEM01027918">
    <property type="protein sequence ID" value="CAD8460082.1"/>
    <property type="molecule type" value="Transcribed_RNA"/>
</dbReference>
<feature type="region of interest" description="Disordered" evidence="1">
    <location>
        <begin position="697"/>
        <end position="748"/>
    </location>
</feature>
<feature type="compositionally biased region" description="Basic residues" evidence="1">
    <location>
        <begin position="351"/>
        <end position="365"/>
    </location>
</feature>
<organism evidence="2">
    <name type="scientific">Amorphochlora amoebiformis</name>
    <dbReference type="NCBI Taxonomy" id="1561963"/>
    <lineage>
        <taxon>Eukaryota</taxon>
        <taxon>Sar</taxon>
        <taxon>Rhizaria</taxon>
        <taxon>Cercozoa</taxon>
        <taxon>Chlorarachniophyceae</taxon>
        <taxon>Amorphochlora</taxon>
    </lineage>
</organism>
<feature type="compositionally biased region" description="Polar residues" evidence="1">
    <location>
        <begin position="406"/>
        <end position="415"/>
    </location>
</feature>
<gene>
    <name evidence="2" type="ORF">LAMO00422_LOCUS19040</name>
</gene>